<dbReference type="HAMAP" id="MF_00074">
    <property type="entry name" value="16SrRNA_methyltr_G"/>
    <property type="match status" value="1"/>
</dbReference>
<name>A0A418WR88_9SPHN</name>
<dbReference type="InterPro" id="IPR003682">
    <property type="entry name" value="rRNA_ssu_MeTfrase_G"/>
</dbReference>
<dbReference type="PANTHER" id="PTHR31760:SF0">
    <property type="entry name" value="S-ADENOSYL-L-METHIONINE-DEPENDENT METHYLTRANSFERASES SUPERFAMILY PROTEIN"/>
    <property type="match status" value="1"/>
</dbReference>
<dbReference type="AlphaFoldDB" id="A0A418WR88"/>
<sequence>MTEDEARAWLQSEIGVSRETMERIERFIGFLFDESERQNLIAASTRGHVWARHIVDSAQLLPLAKDAGVGAWIDLGSGAGFPGLIIAALTERPMMLVESRRKRVEFLKQAVELLGVAAHVSVLGVRVETVPVQQAAVISARAFAPLDRLFTLGARFSRSGTLWLLPKGRNAQSELEAARDTWQGVFHVKQSVTDADSSIIVAQGVKRGKS</sequence>
<comment type="similarity">
    <text evidence="6">Belongs to the methyltransferase superfamily. RNA methyltransferase RsmG family.</text>
</comment>
<comment type="caution">
    <text evidence="7">The sequence shown here is derived from an EMBL/GenBank/DDBJ whole genome shotgun (WGS) entry which is preliminary data.</text>
</comment>
<keyword evidence="8" id="KW-1185">Reference proteome</keyword>
<dbReference type="SUPFAM" id="SSF53335">
    <property type="entry name" value="S-adenosyl-L-methionine-dependent methyltransferases"/>
    <property type="match status" value="1"/>
</dbReference>
<evidence type="ECO:0000256" key="4">
    <source>
        <dbReference type="ARBA" id="ARBA00022679"/>
    </source>
</evidence>
<evidence type="ECO:0000256" key="1">
    <source>
        <dbReference type="ARBA" id="ARBA00022490"/>
    </source>
</evidence>
<comment type="subcellular location">
    <subcellularLocation>
        <location evidence="6">Cytoplasm</location>
    </subcellularLocation>
</comment>
<dbReference type="Pfam" id="PF02527">
    <property type="entry name" value="GidB"/>
    <property type="match status" value="1"/>
</dbReference>
<keyword evidence="2 6" id="KW-0698">rRNA processing</keyword>
<dbReference type="PANTHER" id="PTHR31760">
    <property type="entry name" value="S-ADENOSYL-L-METHIONINE-DEPENDENT METHYLTRANSFERASES SUPERFAMILY PROTEIN"/>
    <property type="match status" value="1"/>
</dbReference>
<feature type="binding site" evidence="6">
    <location>
        <begin position="127"/>
        <end position="128"/>
    </location>
    <ligand>
        <name>S-adenosyl-L-methionine</name>
        <dbReference type="ChEBI" id="CHEBI:59789"/>
    </ligand>
</feature>
<gene>
    <name evidence="6 7" type="primary">rsmG</name>
    <name evidence="7" type="ORF">D3876_05315</name>
</gene>
<keyword evidence="4 6" id="KW-0808">Transferase</keyword>
<evidence type="ECO:0000256" key="6">
    <source>
        <dbReference type="HAMAP-Rule" id="MF_00074"/>
    </source>
</evidence>
<proteinExistence type="inferred from homology"/>
<keyword evidence="3 6" id="KW-0489">Methyltransferase</keyword>
<comment type="catalytic activity">
    <reaction evidence="6">
        <text>guanosine(527) in 16S rRNA + S-adenosyl-L-methionine = N(7)-methylguanosine(527) in 16S rRNA + S-adenosyl-L-homocysteine</text>
        <dbReference type="Rhea" id="RHEA:42732"/>
        <dbReference type="Rhea" id="RHEA-COMP:10209"/>
        <dbReference type="Rhea" id="RHEA-COMP:10210"/>
        <dbReference type="ChEBI" id="CHEBI:57856"/>
        <dbReference type="ChEBI" id="CHEBI:59789"/>
        <dbReference type="ChEBI" id="CHEBI:74269"/>
        <dbReference type="ChEBI" id="CHEBI:74480"/>
        <dbReference type="EC" id="2.1.1.170"/>
    </reaction>
</comment>
<dbReference type="InterPro" id="IPR029063">
    <property type="entry name" value="SAM-dependent_MTases_sf"/>
</dbReference>
<evidence type="ECO:0000313" key="7">
    <source>
        <dbReference type="EMBL" id="RJF93716.1"/>
    </source>
</evidence>
<dbReference type="GO" id="GO:0005829">
    <property type="term" value="C:cytosol"/>
    <property type="evidence" value="ECO:0007669"/>
    <property type="project" value="TreeGrafter"/>
</dbReference>
<dbReference type="EMBL" id="QYUM01000002">
    <property type="protein sequence ID" value="RJF93716.1"/>
    <property type="molecule type" value="Genomic_DNA"/>
</dbReference>
<dbReference type="Gene3D" id="3.40.50.150">
    <property type="entry name" value="Vaccinia Virus protein VP39"/>
    <property type="match status" value="1"/>
</dbReference>
<comment type="function">
    <text evidence="6">Specifically methylates the N7 position of guanine in position 527 of 16S rRNA.</text>
</comment>
<organism evidence="7 8">
    <name type="scientific">Sphingomonas cavernae</name>
    <dbReference type="NCBI Taxonomy" id="2320861"/>
    <lineage>
        <taxon>Bacteria</taxon>
        <taxon>Pseudomonadati</taxon>
        <taxon>Pseudomonadota</taxon>
        <taxon>Alphaproteobacteria</taxon>
        <taxon>Sphingomonadales</taxon>
        <taxon>Sphingomonadaceae</taxon>
        <taxon>Sphingomonas</taxon>
    </lineage>
</organism>
<keyword evidence="1 6" id="KW-0963">Cytoplasm</keyword>
<protein>
    <recommendedName>
        <fullName evidence="6">Ribosomal RNA small subunit methyltransferase G</fullName>
        <ecNumber evidence="6">2.1.1.170</ecNumber>
    </recommendedName>
    <alternativeName>
        <fullName evidence="6">16S rRNA 7-methylguanosine methyltransferase</fullName>
        <shortName evidence="6">16S rRNA m7G methyltransferase</shortName>
    </alternativeName>
</protein>
<evidence type="ECO:0000313" key="8">
    <source>
        <dbReference type="Proteomes" id="UP000286100"/>
    </source>
</evidence>
<evidence type="ECO:0000256" key="5">
    <source>
        <dbReference type="ARBA" id="ARBA00022691"/>
    </source>
</evidence>
<reference evidence="7 8" key="1">
    <citation type="submission" date="2018-09" db="EMBL/GenBank/DDBJ databases">
        <authorList>
            <person name="Zhu H."/>
        </authorList>
    </citation>
    <scope>NUCLEOTIDE SEQUENCE [LARGE SCALE GENOMIC DNA]</scope>
    <source>
        <strain evidence="7 8">K2R01-6</strain>
    </source>
</reference>
<dbReference type="GO" id="GO:0070043">
    <property type="term" value="F:rRNA (guanine-N7-)-methyltransferase activity"/>
    <property type="evidence" value="ECO:0007669"/>
    <property type="project" value="UniProtKB-UniRule"/>
</dbReference>
<keyword evidence="5 6" id="KW-0949">S-adenosyl-L-methionine</keyword>
<feature type="binding site" evidence="6">
    <location>
        <position position="76"/>
    </location>
    <ligand>
        <name>S-adenosyl-L-methionine</name>
        <dbReference type="ChEBI" id="CHEBI:59789"/>
    </ligand>
</feature>
<dbReference type="RefSeq" id="WP_119760117.1">
    <property type="nucleotide sequence ID" value="NZ_QYUM01000002.1"/>
</dbReference>
<accession>A0A418WR88</accession>
<evidence type="ECO:0000256" key="2">
    <source>
        <dbReference type="ARBA" id="ARBA00022552"/>
    </source>
</evidence>
<comment type="caution">
    <text evidence="6">Lacks conserved residue(s) required for the propagation of feature annotation.</text>
</comment>
<dbReference type="OrthoDB" id="9808773at2"/>
<feature type="binding site" evidence="6">
    <location>
        <position position="81"/>
    </location>
    <ligand>
        <name>S-adenosyl-L-methionine</name>
        <dbReference type="ChEBI" id="CHEBI:59789"/>
    </ligand>
</feature>
<dbReference type="NCBIfam" id="TIGR00138">
    <property type="entry name" value="rsmG_gidB"/>
    <property type="match status" value="1"/>
</dbReference>
<dbReference type="PIRSF" id="PIRSF003078">
    <property type="entry name" value="GidB"/>
    <property type="match status" value="1"/>
</dbReference>
<dbReference type="EC" id="2.1.1.170" evidence="6"/>
<dbReference type="Proteomes" id="UP000286100">
    <property type="component" value="Unassembled WGS sequence"/>
</dbReference>
<evidence type="ECO:0000256" key="3">
    <source>
        <dbReference type="ARBA" id="ARBA00022603"/>
    </source>
</evidence>
<feature type="binding site" evidence="6">
    <location>
        <position position="141"/>
    </location>
    <ligand>
        <name>S-adenosyl-L-methionine</name>
        <dbReference type="ChEBI" id="CHEBI:59789"/>
    </ligand>
</feature>